<dbReference type="SUPFAM" id="SSF49879">
    <property type="entry name" value="SMAD/FHA domain"/>
    <property type="match status" value="1"/>
</dbReference>
<feature type="compositionally biased region" description="Basic and acidic residues" evidence="2">
    <location>
        <begin position="831"/>
        <end position="840"/>
    </location>
</feature>
<evidence type="ECO:0000256" key="2">
    <source>
        <dbReference type="SAM" id="MobiDB-lite"/>
    </source>
</evidence>
<keyword evidence="1" id="KW-0175">Coiled coil</keyword>
<dbReference type="PANTHER" id="PTHR47458:SF1">
    <property type="entry name" value="SMAD_FHA DOMAIN-CONTAINING PROTEIN"/>
    <property type="match status" value="1"/>
</dbReference>
<feature type="domain" description="FHA" evidence="3">
    <location>
        <begin position="114"/>
        <end position="172"/>
    </location>
</feature>
<dbReference type="Proteomes" id="UP000249390">
    <property type="component" value="Unassembled WGS sequence"/>
</dbReference>
<evidence type="ECO:0000313" key="4">
    <source>
        <dbReference type="EMBL" id="RAL46228.1"/>
    </source>
</evidence>
<dbReference type="Pfam" id="PF00498">
    <property type="entry name" value="FHA"/>
    <property type="match status" value="1"/>
</dbReference>
<gene>
    <name evidence="4" type="ORF">DM860_016661</name>
</gene>
<feature type="compositionally biased region" description="Polar residues" evidence="2">
    <location>
        <begin position="797"/>
        <end position="815"/>
    </location>
</feature>
<sequence length="922" mass="102472">MAKVDESPTTPLAVASKLDRTPDPSLKDQHSSPNSAANSSRHRATKLNNKSNDRSPPRRNPLTAEEFVLSVASKYASQPLQYSDPDVWGVLTAISDKARKRSQGINILLTSGEHRIGRMVGDSRFQISSPAVSAMHCMIYRKKVASGDTEHGTSVFLKDTSTNGTYLNWIKLNKSYPDSILRHGDIISIAFAPHHELAFAFVFREVFRPTSSADAVAIKRKAEEFGCDNKRLKGIGIGTAEGPISLDDFRSLQRSNTELRKQLEDQVAKIEALRNEHRVTVENHESEMKDLRDSVSKSYHDQIKELNRLLEFKDKECIESSRISAEQKHNLEDLNERLNASEQSCIEANEIINSQKASILELKALLDEEREQRKEEREKAASDLKASIQRAQAEAREELNRYSDAALRREKEQQEMINKLQESEKERCSLVEALRVKLEETRQKLVISDNKARQLEAQMQEEQLASVTSRKRIDDLEHEMEGLRKELETEKAAREEAWAKVSVLELEINSAIRDLDYERRRLKAARERIMLRETQLRAFYSTTEEISVLFGKQQEQLRAMQKTLEDEENYENTSLDLNIEPKNHNANNGSVVGERGGGGRCFNAAAAKTGSTNSTHRNIKDLFGASSEGSMTEKHDCTIRSQHEDGQGGTQEVEFTSGERCKLVGFGSDINAPIIEGDPVGTEQINETGDNLSHHLVGTETVAETESQESDQRNIDTNQFDGGDTMNLDGKTDEARKNPLEGNINETEEVGETVRTCDLLSSEVAGSRACSAAAPSSLHHAQNGSQRSRGNTHKNDGSSSHSLCVPESQSSMANSTPPPPPPPPTTTTSGSRRDHDRKALSEMIGIFAPDLKEQFGHAVGDDKVEESGGIASDSETESCTDSDNEEVADTEVGSAAAMDAKYDDDDDDEGDNVDWEEDDDDD</sequence>
<dbReference type="PANTHER" id="PTHR47458">
    <property type="entry name" value="SMAD/FHA DOMAIN-CONTAINING PROTEIN"/>
    <property type="match status" value="1"/>
</dbReference>
<feature type="compositionally biased region" description="Acidic residues" evidence="2">
    <location>
        <begin position="902"/>
        <end position="922"/>
    </location>
</feature>
<feature type="coiled-coil region" evidence="1">
    <location>
        <begin position="324"/>
        <end position="528"/>
    </location>
</feature>
<feature type="region of interest" description="Disordered" evidence="2">
    <location>
        <begin position="699"/>
        <end position="751"/>
    </location>
</feature>
<organism evidence="4 5">
    <name type="scientific">Cuscuta australis</name>
    <dbReference type="NCBI Taxonomy" id="267555"/>
    <lineage>
        <taxon>Eukaryota</taxon>
        <taxon>Viridiplantae</taxon>
        <taxon>Streptophyta</taxon>
        <taxon>Embryophyta</taxon>
        <taxon>Tracheophyta</taxon>
        <taxon>Spermatophyta</taxon>
        <taxon>Magnoliopsida</taxon>
        <taxon>eudicotyledons</taxon>
        <taxon>Gunneridae</taxon>
        <taxon>Pentapetalae</taxon>
        <taxon>asterids</taxon>
        <taxon>lamiids</taxon>
        <taxon>Solanales</taxon>
        <taxon>Convolvulaceae</taxon>
        <taxon>Cuscuteae</taxon>
        <taxon>Cuscuta</taxon>
        <taxon>Cuscuta subgen. Grammica</taxon>
        <taxon>Cuscuta sect. Cleistogrammica</taxon>
    </lineage>
</organism>
<dbReference type="SMART" id="SM00240">
    <property type="entry name" value="FHA"/>
    <property type="match status" value="1"/>
</dbReference>
<comment type="caution">
    <text evidence="4">The sequence shown here is derived from an EMBL/GenBank/DDBJ whole genome shotgun (WGS) entry which is preliminary data.</text>
</comment>
<evidence type="ECO:0000259" key="3">
    <source>
        <dbReference type="PROSITE" id="PS50006"/>
    </source>
</evidence>
<dbReference type="InterPro" id="IPR008984">
    <property type="entry name" value="SMAD_FHA_dom_sf"/>
</dbReference>
<evidence type="ECO:0000313" key="5">
    <source>
        <dbReference type="Proteomes" id="UP000249390"/>
    </source>
</evidence>
<feature type="compositionally biased region" description="Pro residues" evidence="2">
    <location>
        <begin position="816"/>
        <end position="825"/>
    </location>
</feature>
<feature type="coiled-coil region" evidence="1">
    <location>
        <begin position="249"/>
        <end position="294"/>
    </location>
</feature>
<feature type="compositionally biased region" description="Basic and acidic residues" evidence="2">
    <location>
        <begin position="850"/>
        <end position="866"/>
    </location>
</feature>
<dbReference type="PROSITE" id="PS50006">
    <property type="entry name" value="FHA_DOMAIN"/>
    <property type="match status" value="1"/>
</dbReference>
<name>A0A328DNK1_9ASTE</name>
<reference evidence="4 5" key="1">
    <citation type="submission" date="2018-06" db="EMBL/GenBank/DDBJ databases">
        <title>The Genome of Cuscuta australis (Dodder) Provides Insight into the Evolution of Plant Parasitism.</title>
        <authorList>
            <person name="Liu H."/>
        </authorList>
    </citation>
    <scope>NUCLEOTIDE SEQUENCE [LARGE SCALE GENOMIC DNA]</scope>
    <source>
        <strain evidence="5">cv. Yunnan</strain>
        <tissue evidence="4">Vines</tissue>
    </source>
</reference>
<feature type="compositionally biased region" description="Basic and acidic residues" evidence="2">
    <location>
        <begin position="17"/>
        <end position="30"/>
    </location>
</feature>
<dbReference type="Gene3D" id="2.60.200.20">
    <property type="match status" value="1"/>
</dbReference>
<proteinExistence type="predicted"/>
<feature type="compositionally biased region" description="Polar residues" evidence="2">
    <location>
        <begin position="779"/>
        <end position="789"/>
    </location>
</feature>
<dbReference type="InterPro" id="IPR000253">
    <property type="entry name" value="FHA_dom"/>
</dbReference>
<evidence type="ECO:0000256" key="1">
    <source>
        <dbReference type="SAM" id="Coils"/>
    </source>
</evidence>
<feature type="region of interest" description="Disordered" evidence="2">
    <location>
        <begin position="771"/>
        <end position="922"/>
    </location>
</feature>
<feature type="compositionally biased region" description="Acidic residues" evidence="2">
    <location>
        <begin position="874"/>
        <end position="889"/>
    </location>
</feature>
<feature type="region of interest" description="Disordered" evidence="2">
    <location>
        <begin position="1"/>
        <end position="60"/>
    </location>
</feature>
<protein>
    <recommendedName>
        <fullName evidence="3">FHA domain-containing protein</fullName>
    </recommendedName>
</protein>
<dbReference type="AlphaFoldDB" id="A0A328DNK1"/>
<feature type="compositionally biased region" description="Basic and acidic residues" evidence="2">
    <location>
        <begin position="730"/>
        <end position="739"/>
    </location>
</feature>
<keyword evidence="5" id="KW-1185">Reference proteome</keyword>
<accession>A0A328DNK1</accession>
<dbReference type="EMBL" id="NQVE01000124">
    <property type="protein sequence ID" value="RAL46228.1"/>
    <property type="molecule type" value="Genomic_DNA"/>
</dbReference>